<name>A0A0B3W2W6_9FIRM</name>
<feature type="domain" description="PTS EIIA type-2" evidence="6">
    <location>
        <begin position="514"/>
        <end position="654"/>
    </location>
</feature>
<dbReference type="InterPro" id="IPR036634">
    <property type="entry name" value="PRD_sf"/>
</dbReference>
<evidence type="ECO:0000259" key="6">
    <source>
        <dbReference type="PROSITE" id="PS51094"/>
    </source>
</evidence>
<dbReference type="PANTHER" id="PTHR30185:SF13">
    <property type="entry name" value="LICABCH OPERON REGULATOR-RELATED"/>
    <property type="match status" value="1"/>
</dbReference>
<reference evidence="8 9" key="1">
    <citation type="submission" date="2014-12" db="EMBL/GenBank/DDBJ databases">
        <title>Draft genome sequence of Terrisporobacter sp. 08-306576, isolated from the blood culture of a bacteremia patient.</title>
        <authorList>
            <person name="Lund L.C."/>
            <person name="Sydenham T.V."/>
            <person name="Hogh S.V."/>
            <person name="Skov M.N."/>
            <person name="Kemp M."/>
            <person name="Justesen U.S."/>
        </authorList>
    </citation>
    <scope>NUCLEOTIDE SEQUENCE [LARGE SCALE GENOMIC DNA]</scope>
    <source>
        <strain evidence="8 9">08-306576</strain>
    </source>
</reference>
<dbReference type="InterPro" id="IPR007737">
    <property type="entry name" value="Mga_HTH"/>
</dbReference>
<dbReference type="Pfam" id="PF05043">
    <property type="entry name" value="Mga"/>
    <property type="match status" value="1"/>
</dbReference>
<dbReference type="Pfam" id="PF08279">
    <property type="entry name" value="HTH_11"/>
    <property type="match status" value="1"/>
</dbReference>
<feature type="domain" description="PRD" evidence="7">
    <location>
        <begin position="306"/>
        <end position="413"/>
    </location>
</feature>
<keyword evidence="2" id="KW-0677">Repeat</keyword>
<dbReference type="SUPFAM" id="SSF63520">
    <property type="entry name" value="PTS-regulatory domain, PRD"/>
    <property type="match status" value="2"/>
</dbReference>
<dbReference type="OrthoDB" id="3175596at2"/>
<dbReference type="InterPro" id="IPR050661">
    <property type="entry name" value="BglG_antiterminators"/>
</dbReference>
<protein>
    <submittedName>
        <fullName evidence="8">Uncharacterized protein</fullName>
    </submittedName>
</protein>
<dbReference type="PROSITE" id="PS51372">
    <property type="entry name" value="PRD_2"/>
    <property type="match status" value="2"/>
</dbReference>
<dbReference type="InterPro" id="IPR002178">
    <property type="entry name" value="PTS_EIIA_type-2_dom"/>
</dbReference>
<dbReference type="InterPro" id="IPR013196">
    <property type="entry name" value="HTH_11"/>
</dbReference>
<dbReference type="GO" id="GO:0006355">
    <property type="term" value="P:regulation of DNA-templated transcription"/>
    <property type="evidence" value="ECO:0007669"/>
    <property type="project" value="InterPro"/>
</dbReference>
<keyword evidence="4" id="KW-0010">Activator</keyword>
<dbReference type="InterPro" id="IPR011608">
    <property type="entry name" value="PRD"/>
</dbReference>
<dbReference type="SUPFAM" id="SSF52794">
    <property type="entry name" value="PTS system IIB component-like"/>
    <property type="match status" value="1"/>
</dbReference>
<organism evidence="8 9">
    <name type="scientific">Terrisporobacter othiniensis</name>
    <dbReference type="NCBI Taxonomy" id="1577792"/>
    <lineage>
        <taxon>Bacteria</taxon>
        <taxon>Bacillati</taxon>
        <taxon>Bacillota</taxon>
        <taxon>Clostridia</taxon>
        <taxon>Peptostreptococcales</taxon>
        <taxon>Peptostreptococcaceae</taxon>
        <taxon>Terrisporobacter</taxon>
    </lineage>
</organism>
<dbReference type="SUPFAM" id="SSF55804">
    <property type="entry name" value="Phoshotransferase/anion transport protein"/>
    <property type="match status" value="1"/>
</dbReference>
<keyword evidence="3" id="KW-0805">Transcription regulation</keyword>
<evidence type="ECO:0000313" key="8">
    <source>
        <dbReference type="EMBL" id="KHS56692.1"/>
    </source>
</evidence>
<dbReference type="STRING" id="1577792.QX51_11960"/>
<gene>
    <name evidence="8" type="ORF">QX51_11960</name>
</gene>
<dbReference type="Pfam" id="PF00874">
    <property type="entry name" value="PRD"/>
    <property type="match status" value="2"/>
</dbReference>
<dbReference type="PROSITE" id="PS51094">
    <property type="entry name" value="PTS_EIIA_TYPE_2"/>
    <property type="match status" value="1"/>
</dbReference>
<comment type="caution">
    <text evidence="8">The sequence shown here is derived from an EMBL/GenBank/DDBJ whole genome shotgun (WGS) entry which is preliminary data.</text>
</comment>
<accession>A0A0B3W2W6</accession>
<dbReference type="InterPro" id="IPR016152">
    <property type="entry name" value="PTrfase/Anion_transptr"/>
</dbReference>
<dbReference type="SUPFAM" id="SSF46785">
    <property type="entry name" value="Winged helix' DNA-binding domain"/>
    <property type="match status" value="1"/>
</dbReference>
<dbReference type="Gene3D" id="3.40.50.2300">
    <property type="match status" value="1"/>
</dbReference>
<evidence type="ECO:0000256" key="2">
    <source>
        <dbReference type="ARBA" id="ARBA00022737"/>
    </source>
</evidence>
<keyword evidence="9" id="KW-1185">Reference proteome</keyword>
<proteinExistence type="predicted"/>
<dbReference type="GO" id="GO:0009401">
    <property type="term" value="P:phosphoenolpyruvate-dependent sugar phosphotransferase system"/>
    <property type="evidence" value="ECO:0007669"/>
    <property type="project" value="InterPro"/>
</dbReference>
<dbReference type="RefSeq" id="WP_039680143.1">
    <property type="nucleotide sequence ID" value="NZ_JWHR01000109.1"/>
</dbReference>
<sequence length="660" mass="75556">MTLFSNKRVVKILEILMDSQKHISGERISIELGVTSRTVRSDIKELNKYLNDNGANIISVTGVGYSLEVEDENKFNYFLKDVKLVKQGSSEQLNIIPTYSEDRINYIISKLLMNSLKDKNKSINPYNLCDELFISSSTLKKDVASINTHLARFDLKVVINQSKGIFIKGKESNIRYCIADYIFNKREIVNLENIEFYNEIFSRTLLETTENVLLNVLSEYNVHLTDISFKNLLVHVLIMIKRYKYNQAVLFDSTSIEFLKNTKDYLIAKDIVEKIGEAVKVDFSDEIYYLTQHLVSSKKFSNQDDSIYFEYKGVIDKILEAIKSQIGVNLLEDLQLVNGLAVHLNVALNRMKFNMNIRNDFLDSIKNSYPFAFELGIIASNVIRKEYNVSVNENEIGLLAIHFGAALERIGINSKKSVKNVTIVCGFGIATAMLIKEKILRFFDNRVNILNISSLHDFDKTMLDNSDVVITTVPITKFQSSKIIEVPLNLGFKHLQRIEDIMLGEEKIAMDYKEILKEDLFFRKLKASSKDEVLEILTNRMIDLGYMDENAKESVYSRERMSTTELGNLVALPHILELNGNNASVSVAVLDKPVIWDKEKVQIVLLLNISKEFINEWEQIFKNLYNYLIVKSGVNKLIKGISYSEFINDLIENNAVNSAI</sequence>
<evidence type="ECO:0000256" key="5">
    <source>
        <dbReference type="ARBA" id="ARBA00023163"/>
    </source>
</evidence>
<evidence type="ECO:0000259" key="7">
    <source>
        <dbReference type="PROSITE" id="PS51372"/>
    </source>
</evidence>
<dbReference type="Gene3D" id="3.40.930.10">
    <property type="entry name" value="Mannitol-specific EII, Chain A"/>
    <property type="match status" value="1"/>
</dbReference>
<feature type="domain" description="PRD" evidence="7">
    <location>
        <begin position="200"/>
        <end position="304"/>
    </location>
</feature>
<dbReference type="Gene3D" id="1.10.10.10">
    <property type="entry name" value="Winged helix-like DNA-binding domain superfamily/Winged helix DNA-binding domain"/>
    <property type="match status" value="2"/>
</dbReference>
<dbReference type="PANTHER" id="PTHR30185">
    <property type="entry name" value="CRYPTIC BETA-GLUCOSIDE BGL OPERON ANTITERMINATOR"/>
    <property type="match status" value="1"/>
</dbReference>
<dbReference type="InterPro" id="IPR036095">
    <property type="entry name" value="PTS_EIIB-like_sf"/>
</dbReference>
<dbReference type="InterPro" id="IPR036390">
    <property type="entry name" value="WH_DNA-bd_sf"/>
</dbReference>
<dbReference type="InterPro" id="IPR036388">
    <property type="entry name" value="WH-like_DNA-bd_sf"/>
</dbReference>
<evidence type="ECO:0000256" key="4">
    <source>
        <dbReference type="ARBA" id="ARBA00023159"/>
    </source>
</evidence>
<dbReference type="Pfam" id="PF00359">
    <property type="entry name" value="PTS_EIIA_2"/>
    <property type="match status" value="1"/>
</dbReference>
<evidence type="ECO:0000313" key="9">
    <source>
        <dbReference type="Proteomes" id="UP000031189"/>
    </source>
</evidence>
<evidence type="ECO:0000256" key="1">
    <source>
        <dbReference type="ARBA" id="ARBA00022679"/>
    </source>
</evidence>
<dbReference type="Proteomes" id="UP000031189">
    <property type="component" value="Unassembled WGS sequence"/>
</dbReference>
<keyword evidence="5" id="KW-0804">Transcription</keyword>
<keyword evidence="1" id="KW-0808">Transferase</keyword>
<dbReference type="Gene3D" id="1.10.1790.10">
    <property type="entry name" value="PRD domain"/>
    <property type="match status" value="2"/>
</dbReference>
<dbReference type="EMBL" id="JWHR01000109">
    <property type="protein sequence ID" value="KHS56692.1"/>
    <property type="molecule type" value="Genomic_DNA"/>
</dbReference>
<evidence type="ECO:0000256" key="3">
    <source>
        <dbReference type="ARBA" id="ARBA00023015"/>
    </source>
</evidence>
<dbReference type="GO" id="GO:0008982">
    <property type="term" value="F:protein-N(PI)-phosphohistidine-sugar phosphotransferase activity"/>
    <property type="evidence" value="ECO:0007669"/>
    <property type="project" value="InterPro"/>
</dbReference>
<dbReference type="AlphaFoldDB" id="A0A0B3W2W6"/>